<keyword evidence="2" id="KW-1185">Reference proteome</keyword>
<gene>
    <name evidence="1" type="ORF">PQO05_16120</name>
</gene>
<protein>
    <recommendedName>
        <fullName evidence="3">Lipocalin-like protein</fullName>
    </recommendedName>
</protein>
<dbReference type="EMBL" id="CP117167">
    <property type="protein sequence ID" value="WCT10263.1"/>
    <property type="molecule type" value="Genomic_DNA"/>
</dbReference>
<organism evidence="1 2">
    <name type="scientific">Mucilaginibacter jinjuensis</name>
    <dbReference type="NCBI Taxonomy" id="1176721"/>
    <lineage>
        <taxon>Bacteria</taxon>
        <taxon>Pseudomonadati</taxon>
        <taxon>Bacteroidota</taxon>
        <taxon>Sphingobacteriia</taxon>
        <taxon>Sphingobacteriales</taxon>
        <taxon>Sphingobacteriaceae</taxon>
        <taxon>Mucilaginibacter</taxon>
    </lineage>
</organism>
<sequence length="146" mass="15706">MKALKLYIPIVAILLSAGCKKEKTIPTVASNLDGSYYGDFAYSAIGATVYTPINGKVSINMRANKYTASSPVSTFGAGGGGHFSISNNQIAYTDTTVHTANFDWGIILNGTYTYTTRGDSLFLTKKTTSSSYTYKLAKTTIFYTAN</sequence>
<dbReference type="RefSeq" id="WP_273628409.1">
    <property type="nucleotide sequence ID" value="NZ_CP117167.1"/>
</dbReference>
<name>A0ABY7T1X5_9SPHI</name>
<reference evidence="1 2" key="1">
    <citation type="submission" date="2023-02" db="EMBL/GenBank/DDBJ databases">
        <title>Genome sequence of Mucilaginibacter jinjuensis strain KACC 16571.</title>
        <authorList>
            <person name="Kim S."/>
            <person name="Heo J."/>
            <person name="Kwon S.-W."/>
        </authorList>
    </citation>
    <scope>NUCLEOTIDE SEQUENCE [LARGE SCALE GENOMIC DNA]</scope>
    <source>
        <strain evidence="1 2">KACC 16571</strain>
    </source>
</reference>
<evidence type="ECO:0000313" key="1">
    <source>
        <dbReference type="EMBL" id="WCT10263.1"/>
    </source>
</evidence>
<evidence type="ECO:0008006" key="3">
    <source>
        <dbReference type="Google" id="ProtNLM"/>
    </source>
</evidence>
<dbReference type="Proteomes" id="UP001216139">
    <property type="component" value="Chromosome"/>
</dbReference>
<accession>A0ABY7T1X5</accession>
<dbReference type="PROSITE" id="PS51257">
    <property type="entry name" value="PROKAR_LIPOPROTEIN"/>
    <property type="match status" value="1"/>
</dbReference>
<evidence type="ECO:0000313" key="2">
    <source>
        <dbReference type="Proteomes" id="UP001216139"/>
    </source>
</evidence>
<proteinExistence type="predicted"/>